<sequence>MDCTSTLYLARSNNCSIDVSVGDPFPNLSCACKSTIMGSMMELLVKNVVAARTLGVCVVQEECPPRSPVPNLNLDFRKETLTLRSVGGIGGVATHKNLETVAEDGFL</sequence>
<protein>
    <submittedName>
        <fullName evidence="1">Uncharacterized protein</fullName>
    </submittedName>
</protein>
<dbReference type="EMBL" id="ML770831">
    <property type="protein sequence ID" value="KAE9382945.1"/>
    <property type="molecule type" value="Genomic_DNA"/>
</dbReference>
<gene>
    <name evidence="2" type="ORF">BT96DRAFT_1006811</name>
    <name evidence="1" type="ORF">BT96DRAFT_1009836</name>
</gene>
<dbReference type="AlphaFoldDB" id="A0A6A4GC08"/>
<accession>A0A6A4GC08</accession>
<proteinExistence type="predicted"/>
<name>A0A6A4GC08_9AGAR</name>
<reference evidence="1" key="1">
    <citation type="journal article" date="2019" name="Environ. Microbiol.">
        <title>Fungal ecological strategies reflected in gene transcription - a case study of two litter decomposers.</title>
        <authorList>
            <person name="Barbi F."/>
            <person name="Kohler A."/>
            <person name="Barry K."/>
            <person name="Baskaran P."/>
            <person name="Daum C."/>
            <person name="Fauchery L."/>
            <person name="Ihrmark K."/>
            <person name="Kuo A."/>
            <person name="LaButti K."/>
            <person name="Lipzen A."/>
            <person name="Morin E."/>
            <person name="Grigoriev I.V."/>
            <person name="Henrissat B."/>
            <person name="Lindahl B."/>
            <person name="Martin F."/>
        </authorList>
    </citation>
    <scope>NUCLEOTIDE SEQUENCE</scope>
    <source>
        <strain evidence="1">JB14</strain>
    </source>
</reference>
<evidence type="ECO:0000313" key="1">
    <source>
        <dbReference type="EMBL" id="KAE9382945.1"/>
    </source>
</evidence>
<evidence type="ECO:0000313" key="2">
    <source>
        <dbReference type="EMBL" id="KAE9385684.1"/>
    </source>
</evidence>
<dbReference type="Proteomes" id="UP000799118">
    <property type="component" value="Unassembled WGS sequence"/>
</dbReference>
<keyword evidence="3" id="KW-1185">Reference proteome</keyword>
<evidence type="ECO:0000313" key="3">
    <source>
        <dbReference type="Proteomes" id="UP000799118"/>
    </source>
</evidence>
<dbReference type="EMBL" id="ML769955">
    <property type="protein sequence ID" value="KAE9385684.1"/>
    <property type="molecule type" value="Genomic_DNA"/>
</dbReference>
<organism evidence="1 3">
    <name type="scientific">Gymnopus androsaceus JB14</name>
    <dbReference type="NCBI Taxonomy" id="1447944"/>
    <lineage>
        <taxon>Eukaryota</taxon>
        <taxon>Fungi</taxon>
        <taxon>Dikarya</taxon>
        <taxon>Basidiomycota</taxon>
        <taxon>Agaricomycotina</taxon>
        <taxon>Agaricomycetes</taxon>
        <taxon>Agaricomycetidae</taxon>
        <taxon>Agaricales</taxon>
        <taxon>Marasmiineae</taxon>
        <taxon>Omphalotaceae</taxon>
        <taxon>Gymnopus</taxon>
    </lineage>
</organism>